<name>A0A411YII5_9ACTN</name>
<feature type="transmembrane region" description="Helical" evidence="7">
    <location>
        <begin position="175"/>
        <end position="203"/>
    </location>
</feature>
<evidence type="ECO:0000256" key="3">
    <source>
        <dbReference type="ARBA" id="ARBA00022519"/>
    </source>
</evidence>
<keyword evidence="3" id="KW-0997">Cell inner membrane</keyword>
<feature type="transmembrane region" description="Helical" evidence="7">
    <location>
        <begin position="224"/>
        <end position="244"/>
    </location>
</feature>
<evidence type="ECO:0000256" key="6">
    <source>
        <dbReference type="ARBA" id="ARBA00023136"/>
    </source>
</evidence>
<evidence type="ECO:0000256" key="7">
    <source>
        <dbReference type="SAM" id="Phobius"/>
    </source>
</evidence>
<dbReference type="InterPro" id="IPR004681">
    <property type="entry name" value="TRAP_DctM"/>
</dbReference>
<dbReference type="AlphaFoldDB" id="A0A411YII5"/>
<feature type="transmembrane region" description="Helical" evidence="7">
    <location>
        <begin position="405"/>
        <end position="429"/>
    </location>
</feature>
<organism evidence="9 10">
    <name type="scientific">Egibacter rhizosphaerae</name>
    <dbReference type="NCBI Taxonomy" id="1670831"/>
    <lineage>
        <taxon>Bacteria</taxon>
        <taxon>Bacillati</taxon>
        <taxon>Actinomycetota</taxon>
        <taxon>Nitriliruptoria</taxon>
        <taxon>Egibacterales</taxon>
        <taxon>Egibacteraceae</taxon>
        <taxon>Egibacter</taxon>
    </lineage>
</organism>
<dbReference type="EMBL" id="CP036402">
    <property type="protein sequence ID" value="QBI21007.1"/>
    <property type="molecule type" value="Genomic_DNA"/>
</dbReference>
<feature type="transmembrane region" description="Helical" evidence="7">
    <location>
        <begin position="342"/>
        <end position="361"/>
    </location>
</feature>
<dbReference type="PANTHER" id="PTHR33362">
    <property type="entry name" value="SIALIC ACID TRAP TRANSPORTER PERMEASE PROTEIN SIAT-RELATED"/>
    <property type="match status" value="1"/>
</dbReference>
<feature type="transmembrane region" description="Helical" evidence="7">
    <location>
        <begin position="280"/>
        <end position="301"/>
    </location>
</feature>
<dbReference type="Proteomes" id="UP000291469">
    <property type="component" value="Chromosome"/>
</dbReference>
<evidence type="ECO:0000256" key="1">
    <source>
        <dbReference type="ARBA" id="ARBA00004429"/>
    </source>
</evidence>
<dbReference type="KEGG" id="erz:ER308_16445"/>
<evidence type="ECO:0000256" key="4">
    <source>
        <dbReference type="ARBA" id="ARBA00022692"/>
    </source>
</evidence>
<feature type="transmembrane region" description="Helical" evidence="7">
    <location>
        <begin position="143"/>
        <end position="169"/>
    </location>
</feature>
<sequence length="434" mass="45339">MTVESELVGLLGFLALILLLVLRVPVGIAMIAVAMAGYALIVSPDAALARLGGDVFSGAASYTLSVIPLFILMGLLLARAELGKDLYDLFNTALWRVRGGLGLATVAASSGFGSVSGSAVASASTMSVVAIPEMRRYGYDDGLAAACTAVGGTLGTLIPPSAVLVLYGILTEESIGQILIGGIVPGIMTTLLLMVTALVIVWWRPELAPAVPERLGPGVVRMLLRVWAVPVIFGLSMGGIYFGVFTPTEAGAAGASMAFVYSIATRRLGWSGVWDAASQAIRISAMIFLIIIAGQIFGFFLSATGIPQAMGSFVGDLAVAPWVVATMVFAVYFLLGALMDEIAILVIMTPITYPVMLQLGYDPIWFGVLTVMMLLSGLLTPPVGLVTFVVGGISDIPLGKIFKAVAPFWLALIAAVLLVIAFPDIVLFLPGLMY</sequence>
<comment type="subcellular location">
    <subcellularLocation>
        <location evidence="1">Cell inner membrane</location>
        <topology evidence="1">Multi-pass membrane protein</topology>
    </subcellularLocation>
</comment>
<reference evidence="9 10" key="1">
    <citation type="submission" date="2019-01" db="EMBL/GenBank/DDBJ databases">
        <title>Egibacter rhizosphaerae EGI 80759T.</title>
        <authorList>
            <person name="Chen D.-D."/>
            <person name="Tian Y."/>
            <person name="Jiao J.-Y."/>
            <person name="Zhang X.-T."/>
            <person name="Zhang Y.-G."/>
            <person name="Zhang Y."/>
            <person name="Xiao M."/>
            <person name="Shu W.-S."/>
            <person name="Li W.-J."/>
        </authorList>
    </citation>
    <scope>NUCLEOTIDE SEQUENCE [LARGE SCALE GENOMIC DNA]</scope>
    <source>
        <strain evidence="9 10">EGI 80759</strain>
    </source>
</reference>
<dbReference type="PANTHER" id="PTHR33362:SF5">
    <property type="entry name" value="C4-DICARBOXYLATE TRAP TRANSPORTER LARGE PERMEASE PROTEIN DCTM"/>
    <property type="match status" value="1"/>
</dbReference>
<dbReference type="InterPro" id="IPR010656">
    <property type="entry name" value="DctM"/>
</dbReference>
<feature type="transmembrane region" description="Helical" evidence="7">
    <location>
        <begin position="7"/>
        <end position="40"/>
    </location>
</feature>
<feature type="transmembrane region" description="Helical" evidence="7">
    <location>
        <begin position="367"/>
        <end position="393"/>
    </location>
</feature>
<dbReference type="PIRSF" id="PIRSF006066">
    <property type="entry name" value="HI0050"/>
    <property type="match status" value="1"/>
</dbReference>
<keyword evidence="4 7" id="KW-0812">Transmembrane</keyword>
<protein>
    <submittedName>
        <fullName evidence="9">TRAP transporter large permease</fullName>
    </submittedName>
</protein>
<dbReference type="Pfam" id="PF06808">
    <property type="entry name" value="DctM"/>
    <property type="match status" value="1"/>
</dbReference>
<dbReference type="NCBIfam" id="TIGR00786">
    <property type="entry name" value="dctM"/>
    <property type="match status" value="1"/>
</dbReference>
<evidence type="ECO:0000313" key="9">
    <source>
        <dbReference type="EMBL" id="QBI21007.1"/>
    </source>
</evidence>
<dbReference type="GO" id="GO:0022857">
    <property type="term" value="F:transmembrane transporter activity"/>
    <property type="evidence" value="ECO:0007669"/>
    <property type="project" value="TreeGrafter"/>
</dbReference>
<feature type="transmembrane region" description="Helical" evidence="7">
    <location>
        <begin position="313"/>
        <end position="335"/>
    </location>
</feature>
<dbReference type="OrthoDB" id="9777699at2"/>
<keyword evidence="10" id="KW-1185">Reference proteome</keyword>
<evidence type="ECO:0000256" key="2">
    <source>
        <dbReference type="ARBA" id="ARBA00022475"/>
    </source>
</evidence>
<evidence type="ECO:0000313" key="10">
    <source>
        <dbReference type="Proteomes" id="UP000291469"/>
    </source>
</evidence>
<evidence type="ECO:0000259" key="8">
    <source>
        <dbReference type="Pfam" id="PF06808"/>
    </source>
</evidence>
<feature type="domain" description="TRAP C4-dicarboxylate transport system permease DctM subunit" evidence="8">
    <location>
        <begin position="13"/>
        <end position="424"/>
    </location>
</feature>
<keyword evidence="2" id="KW-1003">Cell membrane</keyword>
<evidence type="ECO:0000256" key="5">
    <source>
        <dbReference type="ARBA" id="ARBA00022989"/>
    </source>
</evidence>
<gene>
    <name evidence="9" type="ORF">ER308_16445</name>
</gene>
<keyword evidence="5 7" id="KW-1133">Transmembrane helix</keyword>
<accession>A0A411YII5</accession>
<dbReference type="GO" id="GO:0005886">
    <property type="term" value="C:plasma membrane"/>
    <property type="evidence" value="ECO:0007669"/>
    <property type="project" value="UniProtKB-SubCell"/>
</dbReference>
<feature type="transmembrane region" description="Helical" evidence="7">
    <location>
        <begin position="60"/>
        <end position="78"/>
    </location>
</feature>
<keyword evidence="6 7" id="KW-0472">Membrane</keyword>
<proteinExistence type="predicted"/>